<dbReference type="InParanoid" id="A0A2K1X0K8"/>
<organism evidence="8 9">
    <name type="scientific">Populus trichocarpa</name>
    <name type="common">Western balsam poplar</name>
    <name type="synonym">Populus balsamifera subsp. trichocarpa</name>
    <dbReference type="NCBI Taxonomy" id="3694"/>
    <lineage>
        <taxon>Eukaryota</taxon>
        <taxon>Viridiplantae</taxon>
        <taxon>Streptophyta</taxon>
        <taxon>Embryophyta</taxon>
        <taxon>Tracheophyta</taxon>
        <taxon>Spermatophyta</taxon>
        <taxon>Magnoliopsida</taxon>
        <taxon>eudicotyledons</taxon>
        <taxon>Gunneridae</taxon>
        <taxon>Pentapetalae</taxon>
        <taxon>rosids</taxon>
        <taxon>fabids</taxon>
        <taxon>Malpighiales</taxon>
        <taxon>Salicaceae</taxon>
        <taxon>Saliceae</taxon>
        <taxon>Populus</taxon>
    </lineage>
</organism>
<protein>
    <recommendedName>
        <fullName evidence="7">Membrane insertase YidC/Oxa/ALB C-terminal domain-containing protein</fullName>
    </recommendedName>
</protein>
<evidence type="ECO:0000256" key="3">
    <source>
        <dbReference type="ARBA" id="ARBA00022692"/>
    </source>
</evidence>
<dbReference type="EMBL" id="CM009307">
    <property type="protein sequence ID" value="PNS94313.2"/>
    <property type="molecule type" value="Genomic_DNA"/>
</dbReference>
<keyword evidence="3 6" id="KW-0812">Transmembrane</keyword>
<comment type="similarity">
    <text evidence="2">Belongs to the OXA1/ALB3/YidC (TC 2.A.9.2) family.</text>
</comment>
<evidence type="ECO:0000256" key="1">
    <source>
        <dbReference type="ARBA" id="ARBA00004141"/>
    </source>
</evidence>
<dbReference type="AlphaFoldDB" id="A0A2K1X0K8"/>
<dbReference type="GO" id="GO:0032977">
    <property type="term" value="F:membrane insertase activity"/>
    <property type="evidence" value="ECO:0000318"/>
    <property type="project" value="GO_Central"/>
</dbReference>
<dbReference type="Pfam" id="PF02096">
    <property type="entry name" value="60KD_IMP"/>
    <property type="match status" value="1"/>
</dbReference>
<dbReference type="InterPro" id="IPR028055">
    <property type="entry name" value="YidC/Oxa/ALB_C"/>
</dbReference>
<dbReference type="NCBIfam" id="TIGR03592">
    <property type="entry name" value="yidC_oxa1_cterm"/>
    <property type="match status" value="1"/>
</dbReference>
<dbReference type="Proteomes" id="UP000006729">
    <property type="component" value="Chromosome 18"/>
</dbReference>
<evidence type="ECO:0000313" key="9">
    <source>
        <dbReference type="Proteomes" id="UP000006729"/>
    </source>
</evidence>
<comment type="similarity">
    <text evidence="6">Belongs to the OXA1/ALB3/YidC family.</text>
</comment>
<accession>A0A2K1X0K8</accession>
<dbReference type="FunCoup" id="A0A2K1X0K8">
    <property type="interactions" value="4380"/>
</dbReference>
<evidence type="ECO:0000256" key="4">
    <source>
        <dbReference type="ARBA" id="ARBA00022989"/>
    </source>
</evidence>
<evidence type="ECO:0000259" key="7">
    <source>
        <dbReference type="Pfam" id="PF02096"/>
    </source>
</evidence>
<sequence>MAAIQLVLVYFQVMLLLWSFDDPSLIAEAQAMENPEICPSACGNVSIPYPFGMREGCYCDESLEIHCNSSNIPLLSINGTDLVVTDISVGDSTITVNFPIVFANCDGKERNTVVDLGGSPFVFSSDLNNFIASGCDNLALLIQNQSAVGGCMSICDHERSNNYLLSSCSGINCCQTSIPSYLKVYNVTLEGVNDGKGPGKKQPAKKCRHAYLVDGNWMDNRVYGWSGSIMTSYDIRDMDHVPVVLDWGIELRVYESLVNIGLFSNTSNTYNCQVLNPPPDSTSQMATVQCFCKAGFAGNPYLGHCEEGRDYMEHGGHVRAKMVVIGIGVGFGALFLLIGLWQLYKVFKRRRNERLRERYFKRNGGLLLQEQLSSGEVHVEKVKLFASKELDKATDHYNVNRMLGQGGQGTVYKGMLADGKIIAVKKSKILDEGNLRQFINEVVILSQINHRNVVKLLGCCLETEVPLLVYEFIPNGTLSQLLHSPSDELPFTWEMRLRIATEVAGALSYLHSAASIPIYHRDVKSTNILLDDKYRAKVADFGTSKSVTIDQTHVTTLVQGTFGYLDPEYFQSSQFTDKSDVYSFGVVLVELLTGQKAVSFCRSEDEARSLVTYFLMSIEDNRLSGILDPQVKVQGRKEDIMMVAVLAKNCLSMKGKERPAMKEVTMVLEGIRNSHECQKSAKDFIIPQEIDYDANDFMEVPWHLVSVTADSD</sequence>
<proteinExistence type="inferred from homology"/>
<evidence type="ECO:0000256" key="5">
    <source>
        <dbReference type="ARBA" id="ARBA00023136"/>
    </source>
</evidence>
<keyword evidence="5" id="KW-0472">Membrane</keyword>
<keyword evidence="4" id="KW-1133">Transmembrane helix</keyword>
<dbReference type="CDD" id="cd20069">
    <property type="entry name" value="5TM_Oxa1-like"/>
    <property type="match status" value="1"/>
</dbReference>
<dbReference type="PANTHER" id="PTHR12428">
    <property type="entry name" value="OXA1"/>
    <property type="match status" value="1"/>
</dbReference>
<dbReference type="ExpressionAtlas" id="A0A2K1X0K8">
    <property type="expression patterns" value="baseline and differential"/>
</dbReference>
<evidence type="ECO:0000256" key="2">
    <source>
        <dbReference type="ARBA" id="ARBA00010583"/>
    </source>
</evidence>
<evidence type="ECO:0000256" key="6">
    <source>
        <dbReference type="RuleBase" id="RU003945"/>
    </source>
</evidence>
<gene>
    <name evidence="8" type="ORF">POPTR_018G148564v4</name>
</gene>
<dbReference type="GO" id="GO:0032979">
    <property type="term" value="P:protein insertion into mitochondrial inner membrane from matrix"/>
    <property type="evidence" value="ECO:0000318"/>
    <property type="project" value="GO_Central"/>
</dbReference>
<comment type="subcellular location">
    <subcellularLocation>
        <location evidence="1 6">Membrane</location>
        <topology evidence="1 6">Multi-pass membrane protein</topology>
    </subcellularLocation>
</comment>
<reference evidence="8 9" key="1">
    <citation type="journal article" date="2006" name="Science">
        <title>The genome of black cottonwood, Populus trichocarpa (Torr. &amp; Gray).</title>
        <authorList>
            <person name="Tuskan G.A."/>
            <person name="Difazio S."/>
            <person name="Jansson S."/>
            <person name="Bohlmann J."/>
            <person name="Grigoriev I."/>
            <person name="Hellsten U."/>
            <person name="Putnam N."/>
            <person name="Ralph S."/>
            <person name="Rombauts S."/>
            <person name="Salamov A."/>
            <person name="Schein J."/>
            <person name="Sterck L."/>
            <person name="Aerts A."/>
            <person name="Bhalerao R.R."/>
            <person name="Bhalerao R.P."/>
            <person name="Blaudez D."/>
            <person name="Boerjan W."/>
            <person name="Brun A."/>
            <person name="Brunner A."/>
            <person name="Busov V."/>
            <person name="Campbell M."/>
            <person name="Carlson J."/>
            <person name="Chalot M."/>
            <person name="Chapman J."/>
            <person name="Chen G.L."/>
            <person name="Cooper D."/>
            <person name="Coutinho P.M."/>
            <person name="Couturier J."/>
            <person name="Covert S."/>
            <person name="Cronk Q."/>
            <person name="Cunningham R."/>
            <person name="Davis J."/>
            <person name="Degroeve S."/>
            <person name="Dejardin A."/>
            <person name="Depamphilis C."/>
            <person name="Detter J."/>
            <person name="Dirks B."/>
            <person name="Dubchak I."/>
            <person name="Duplessis S."/>
            <person name="Ehlting J."/>
            <person name="Ellis B."/>
            <person name="Gendler K."/>
            <person name="Goodstein D."/>
            <person name="Gribskov M."/>
            <person name="Grimwood J."/>
            <person name="Groover A."/>
            <person name="Gunter L."/>
            <person name="Hamberger B."/>
            <person name="Heinze B."/>
            <person name="Helariutta Y."/>
            <person name="Henrissat B."/>
            <person name="Holligan D."/>
            <person name="Holt R."/>
            <person name="Huang W."/>
            <person name="Islam-Faridi N."/>
            <person name="Jones S."/>
            <person name="Jones-Rhoades M."/>
            <person name="Jorgensen R."/>
            <person name="Joshi C."/>
            <person name="Kangasjarvi J."/>
            <person name="Karlsson J."/>
            <person name="Kelleher C."/>
            <person name="Kirkpatrick R."/>
            <person name="Kirst M."/>
            <person name="Kohler A."/>
            <person name="Kalluri U."/>
            <person name="Larimer F."/>
            <person name="Leebens-Mack J."/>
            <person name="Leple J.C."/>
            <person name="Locascio P."/>
            <person name="Lou Y."/>
            <person name="Lucas S."/>
            <person name="Martin F."/>
            <person name="Montanini B."/>
            <person name="Napoli C."/>
            <person name="Nelson D.R."/>
            <person name="Nelson C."/>
            <person name="Nieminen K."/>
            <person name="Nilsson O."/>
            <person name="Pereda V."/>
            <person name="Peter G."/>
            <person name="Philippe R."/>
            <person name="Pilate G."/>
            <person name="Poliakov A."/>
            <person name="Razumovskaya J."/>
            <person name="Richardson P."/>
            <person name="Rinaldi C."/>
            <person name="Ritland K."/>
            <person name="Rouze P."/>
            <person name="Ryaboy D."/>
            <person name="Schmutz J."/>
            <person name="Schrader J."/>
            <person name="Segerman B."/>
            <person name="Shin H."/>
            <person name="Siddiqui A."/>
            <person name="Sterky F."/>
            <person name="Terry A."/>
            <person name="Tsai C.J."/>
            <person name="Uberbacher E."/>
            <person name="Unneberg P."/>
            <person name="Vahala J."/>
            <person name="Wall K."/>
            <person name="Wessler S."/>
            <person name="Yang G."/>
            <person name="Yin T."/>
            <person name="Douglas C."/>
            <person name="Marra M."/>
            <person name="Sandberg G."/>
            <person name="Van de Peer Y."/>
            <person name="Rokhsar D."/>
        </authorList>
    </citation>
    <scope>NUCLEOTIDE SEQUENCE [LARGE SCALE GENOMIC DNA]</scope>
    <source>
        <strain evidence="9">cv. Nisqually</strain>
    </source>
</reference>
<keyword evidence="9" id="KW-1185">Reference proteome</keyword>
<name>A0A2K1X0K8_POPTR</name>
<dbReference type="PANTHER" id="PTHR12428:SF34">
    <property type="entry name" value="MITOCHONDRIAL INNER MEMBRANE PROTEIN OXA1-LIKE"/>
    <property type="match status" value="1"/>
</dbReference>
<evidence type="ECO:0000313" key="8">
    <source>
        <dbReference type="EMBL" id="PNS94313.2"/>
    </source>
</evidence>
<dbReference type="InterPro" id="IPR001708">
    <property type="entry name" value="YidC/ALB3/OXA1/COX18"/>
</dbReference>
<dbReference type="GO" id="GO:0005743">
    <property type="term" value="C:mitochondrial inner membrane"/>
    <property type="evidence" value="ECO:0000318"/>
    <property type="project" value="GO_Central"/>
</dbReference>
<dbReference type="STRING" id="3694.A0A2K1X0K8"/>
<comment type="caution">
    <text evidence="8">The sequence shown here is derived from an EMBL/GenBank/DDBJ whole genome shotgun (WGS) entry which is preliminary data.</text>
</comment>